<dbReference type="OMA" id="HPTNCIA"/>
<protein>
    <recommendedName>
        <fullName evidence="4">Knottins-like domain-containing protein</fullName>
    </recommendedName>
</protein>
<dbReference type="Gene3D" id="3.30.30.10">
    <property type="entry name" value="Knottin, scorpion toxin-like"/>
    <property type="match status" value="1"/>
</dbReference>
<dbReference type="GO" id="GO:0006952">
    <property type="term" value="P:defense response"/>
    <property type="evidence" value="ECO:0007669"/>
    <property type="project" value="InterPro"/>
</dbReference>
<accession>A0A0E0JW51</accession>
<reference evidence="5" key="2">
    <citation type="submission" date="2018-05" db="EMBL/GenBank/DDBJ databases">
        <title>OpunRS2 (Oryza punctata Reference Sequence Version 2).</title>
        <authorList>
            <person name="Zhang J."/>
            <person name="Kudrna D."/>
            <person name="Lee S."/>
            <person name="Talag J."/>
            <person name="Welchert J."/>
            <person name="Wing R.A."/>
        </authorList>
    </citation>
    <scope>NUCLEOTIDE SEQUENCE [LARGE SCALE GENOMIC DNA]</scope>
</reference>
<reference evidence="5" key="1">
    <citation type="submission" date="2015-04" db="UniProtKB">
        <authorList>
            <consortium name="EnsemblPlants"/>
        </authorList>
    </citation>
    <scope>IDENTIFICATION</scope>
</reference>
<keyword evidence="6" id="KW-1185">Reference proteome</keyword>
<dbReference type="InterPro" id="IPR003614">
    <property type="entry name" value="Knottins"/>
</dbReference>
<dbReference type="EnsemblPlants" id="OPUNC02G04660.1">
    <property type="protein sequence ID" value="OPUNC02G04660.1"/>
    <property type="gene ID" value="OPUNC02G04660"/>
</dbReference>
<evidence type="ECO:0000259" key="4">
    <source>
        <dbReference type="Pfam" id="PF00304"/>
    </source>
</evidence>
<evidence type="ECO:0000313" key="5">
    <source>
        <dbReference type="EnsemblPlants" id="OPUNC02G04660.1"/>
    </source>
</evidence>
<evidence type="ECO:0000256" key="3">
    <source>
        <dbReference type="SAM" id="MobiDB-lite"/>
    </source>
</evidence>
<organism evidence="5">
    <name type="scientific">Oryza punctata</name>
    <name type="common">Red rice</name>
    <dbReference type="NCBI Taxonomy" id="4537"/>
    <lineage>
        <taxon>Eukaryota</taxon>
        <taxon>Viridiplantae</taxon>
        <taxon>Streptophyta</taxon>
        <taxon>Embryophyta</taxon>
        <taxon>Tracheophyta</taxon>
        <taxon>Spermatophyta</taxon>
        <taxon>Magnoliopsida</taxon>
        <taxon>Liliopsida</taxon>
        <taxon>Poales</taxon>
        <taxon>Poaceae</taxon>
        <taxon>BOP clade</taxon>
        <taxon>Oryzoideae</taxon>
        <taxon>Oryzeae</taxon>
        <taxon>Oryzinae</taxon>
        <taxon>Oryza</taxon>
    </lineage>
</organism>
<dbReference type="eggNOG" id="ENOG502T0Z9">
    <property type="taxonomic scope" value="Eukaryota"/>
</dbReference>
<dbReference type="CDD" id="cd00107">
    <property type="entry name" value="Knot1"/>
    <property type="match status" value="1"/>
</dbReference>
<dbReference type="Proteomes" id="UP000026962">
    <property type="component" value="Chromosome 2"/>
</dbReference>
<dbReference type="AlphaFoldDB" id="A0A0E0JW51"/>
<dbReference type="HOGENOM" id="CLU_161668_2_1_1"/>
<dbReference type="PROSITE" id="PS00940">
    <property type="entry name" value="GAMMA_THIONIN"/>
    <property type="match status" value="1"/>
</dbReference>
<evidence type="ECO:0000256" key="1">
    <source>
        <dbReference type="ARBA" id="ARBA00022729"/>
    </source>
</evidence>
<dbReference type="PANTHER" id="PTHR33147:SF39">
    <property type="entry name" value="DRO1 PROTEIN-RELATED"/>
    <property type="match status" value="1"/>
</dbReference>
<feature type="compositionally biased region" description="Low complexity" evidence="3">
    <location>
        <begin position="108"/>
        <end position="118"/>
    </location>
</feature>
<dbReference type="InterPro" id="IPR036574">
    <property type="entry name" value="Scorpion_toxin-like_sf"/>
</dbReference>
<keyword evidence="1" id="KW-0732">Signal</keyword>
<proteinExistence type="predicted"/>
<dbReference type="STRING" id="4537.A0A0E0JW51"/>
<dbReference type="InterPro" id="IPR008176">
    <property type="entry name" value="Defensin_plant"/>
</dbReference>
<evidence type="ECO:0000256" key="2">
    <source>
        <dbReference type="ARBA" id="ARBA00023157"/>
    </source>
</evidence>
<dbReference type="PANTHER" id="PTHR33147">
    <property type="entry name" value="DEFENSIN-LIKE PROTEIN 1"/>
    <property type="match status" value="1"/>
</dbReference>
<feature type="domain" description="Knottins-like" evidence="4">
    <location>
        <begin position="49"/>
        <end position="95"/>
    </location>
</feature>
<dbReference type="Gramene" id="OPUNC02G04660.1">
    <property type="protein sequence ID" value="OPUNC02G04660.1"/>
    <property type="gene ID" value="OPUNC02G04660"/>
</dbReference>
<sequence>MPDFHTTYSHPPFPSSPNPTHPTQFMETKIASTVLVLLILTLDGVAAVKMCHDPSQTFRGLCGHPTNCIACCTNEGYTGGYCTTIKHKCICTKSCGGDSPPDDPPSAMPASPATTTRA</sequence>
<dbReference type="SUPFAM" id="SSF57095">
    <property type="entry name" value="Scorpion toxin-like"/>
    <property type="match status" value="1"/>
</dbReference>
<name>A0A0E0JW51_ORYPU</name>
<feature type="region of interest" description="Disordered" evidence="3">
    <location>
        <begin position="96"/>
        <end position="118"/>
    </location>
</feature>
<feature type="compositionally biased region" description="Pro residues" evidence="3">
    <location>
        <begin position="11"/>
        <end position="20"/>
    </location>
</feature>
<keyword evidence="2" id="KW-1015">Disulfide bond</keyword>
<evidence type="ECO:0000313" key="6">
    <source>
        <dbReference type="Proteomes" id="UP000026962"/>
    </source>
</evidence>
<dbReference type="Pfam" id="PF00304">
    <property type="entry name" value="Gamma-thionin"/>
    <property type="match status" value="1"/>
</dbReference>
<feature type="region of interest" description="Disordered" evidence="3">
    <location>
        <begin position="1"/>
        <end position="23"/>
    </location>
</feature>